<dbReference type="Proteomes" id="UP001444661">
    <property type="component" value="Unassembled WGS sequence"/>
</dbReference>
<evidence type="ECO:0000313" key="2">
    <source>
        <dbReference type="Proteomes" id="UP001444661"/>
    </source>
</evidence>
<keyword evidence="2" id="KW-1185">Reference proteome</keyword>
<gene>
    <name evidence="1" type="ORF">PG993_014817</name>
</gene>
<dbReference type="EMBL" id="JAQQWK010000014">
    <property type="protein sequence ID" value="KAK8016628.1"/>
    <property type="molecule type" value="Genomic_DNA"/>
</dbReference>
<name>A0ABR1RNY5_9PEZI</name>
<sequence length="117" mass="13525">MEQFHLSDAKVQPWKRLLSEDNPNAGAMDICTMSDKPWIRLQLAEEARANTTGPRQLRYPDYELYRRADPFPQIYKAELGRREPPGQEDTQQPFTDSAWDDAIQKLELMQGTEANVS</sequence>
<protein>
    <submittedName>
        <fullName evidence="1">Uncharacterized protein</fullName>
    </submittedName>
</protein>
<reference evidence="1 2" key="1">
    <citation type="submission" date="2023-01" db="EMBL/GenBank/DDBJ databases">
        <title>Analysis of 21 Apiospora genomes using comparative genomics revels a genus with tremendous synthesis potential of carbohydrate active enzymes and secondary metabolites.</title>
        <authorList>
            <person name="Sorensen T."/>
        </authorList>
    </citation>
    <scope>NUCLEOTIDE SEQUENCE [LARGE SCALE GENOMIC DNA]</scope>
    <source>
        <strain evidence="1 2">CBS 33761</strain>
    </source>
</reference>
<organism evidence="1 2">
    <name type="scientific">Apiospora rasikravindrae</name>
    <dbReference type="NCBI Taxonomy" id="990691"/>
    <lineage>
        <taxon>Eukaryota</taxon>
        <taxon>Fungi</taxon>
        <taxon>Dikarya</taxon>
        <taxon>Ascomycota</taxon>
        <taxon>Pezizomycotina</taxon>
        <taxon>Sordariomycetes</taxon>
        <taxon>Xylariomycetidae</taxon>
        <taxon>Amphisphaeriales</taxon>
        <taxon>Apiosporaceae</taxon>
        <taxon>Apiospora</taxon>
    </lineage>
</organism>
<evidence type="ECO:0000313" key="1">
    <source>
        <dbReference type="EMBL" id="KAK8016628.1"/>
    </source>
</evidence>
<accession>A0ABR1RNY5</accession>
<comment type="caution">
    <text evidence="1">The sequence shown here is derived from an EMBL/GenBank/DDBJ whole genome shotgun (WGS) entry which is preliminary data.</text>
</comment>
<proteinExistence type="predicted"/>